<evidence type="ECO:0000256" key="5">
    <source>
        <dbReference type="ARBA" id="ARBA00022632"/>
    </source>
</evidence>
<evidence type="ECO:0000256" key="13">
    <source>
        <dbReference type="ARBA" id="ARBA00023163"/>
    </source>
</evidence>
<accession>F6LNN2</accession>
<dbReference type="Proteomes" id="UP000102836">
    <property type="component" value="Genome"/>
</dbReference>
<feature type="zinc finger region" evidence="18">
    <location>
        <begin position="56"/>
        <end position="92"/>
    </location>
</feature>
<keyword evidence="11 18" id="KW-0238">DNA-binding</keyword>
<comment type="caution">
    <text evidence="18">Lacks conserved residue(s) required for the propagation of feature annotation.</text>
</comment>
<evidence type="ECO:0000256" key="15">
    <source>
        <dbReference type="ARBA" id="ARBA00023258"/>
    </source>
</evidence>
<name>F6LNN2_9PAPI</name>
<dbReference type="GO" id="GO:0039502">
    <property type="term" value="P:symbiont-mediated suppression of host type I interferon-mediated signaling pathway"/>
    <property type="evidence" value="ECO:0007669"/>
    <property type="project" value="UniProtKB-UniRule"/>
</dbReference>
<dbReference type="GO" id="GO:0019904">
    <property type="term" value="F:protein domain specific binding"/>
    <property type="evidence" value="ECO:0007669"/>
    <property type="project" value="UniProtKB-UniRule"/>
</dbReference>
<keyword evidence="7 18" id="KW-0863">Zinc-finger</keyword>
<evidence type="ECO:0000256" key="11">
    <source>
        <dbReference type="ARBA" id="ARBA00023125"/>
    </source>
</evidence>
<keyword evidence="14 18" id="KW-1035">Host cytoplasm</keyword>
<sequence>MIGRTPKLSELVLGETAEALSLHCDEALENLSDDDEEDHQDRQVHRERPYAVSVPCKRCRQTISFVCVCDPEAIRTLNRLLSASLSLVCPECCN</sequence>
<keyword evidence="4 18" id="KW-0945">Host-virus interaction</keyword>
<evidence type="ECO:0000256" key="4">
    <source>
        <dbReference type="ARBA" id="ARBA00022581"/>
    </source>
</evidence>
<evidence type="ECO:0000256" key="8">
    <source>
        <dbReference type="ARBA" id="ARBA00022830"/>
    </source>
</evidence>
<evidence type="ECO:0000256" key="6">
    <source>
        <dbReference type="ARBA" id="ARBA00022723"/>
    </source>
</evidence>
<evidence type="ECO:0000256" key="7">
    <source>
        <dbReference type="ARBA" id="ARBA00022771"/>
    </source>
</evidence>
<keyword evidence="3 18" id="KW-1048">Host nucleus</keyword>
<protein>
    <recommendedName>
        <fullName evidence="18 19">Protein E7</fullName>
    </recommendedName>
</protein>
<comment type="PTM">
    <text evidence="18">Highly phosphorylated.</text>
</comment>
<dbReference type="GO" id="GO:0003677">
    <property type="term" value="F:DNA binding"/>
    <property type="evidence" value="ECO:0007669"/>
    <property type="project" value="UniProtKB-UniRule"/>
</dbReference>
<keyword evidence="13 18" id="KW-0804">Transcription</keyword>
<organism evidence="20 21">
    <name type="scientific">Kappapapillomavirus 2</name>
    <dbReference type="NCBI Taxonomy" id="10623"/>
    <lineage>
        <taxon>Viruses</taxon>
        <taxon>Monodnaviria</taxon>
        <taxon>Shotokuvirae</taxon>
        <taxon>Cossaviricota</taxon>
        <taxon>Papovaviricetes</taxon>
        <taxon>Zurhausenvirales</taxon>
        <taxon>Papillomaviridae</taxon>
        <taxon>Firstpapillomavirinae</taxon>
        <taxon>Kappapapillomavirus</taxon>
    </lineage>
</organism>
<evidence type="ECO:0000256" key="17">
    <source>
        <dbReference type="ARBA" id="ARBA00023309"/>
    </source>
</evidence>
<evidence type="ECO:0000256" key="19">
    <source>
        <dbReference type="PIRNR" id="PIRNR003407"/>
    </source>
</evidence>
<comment type="domain">
    <text evidence="18">The E7 terminal domain is an intrinsically disordered domain, whose flexibility and conformational transitions confer target adaptability to the oncoprotein. It allows adaptation to a variety of protein targets and exposes the PEST degradation sequence that regulates its turnover in the cell.</text>
</comment>
<feature type="short sequence motif" description="Nuclear export signal" evidence="18">
    <location>
        <begin position="74"/>
        <end position="82"/>
    </location>
</feature>
<keyword evidence="1 18" id="KW-1121">Modulation of host cell cycle by virus</keyword>
<evidence type="ECO:0000256" key="10">
    <source>
        <dbReference type="ARBA" id="ARBA00023015"/>
    </source>
</evidence>
<keyword evidence="15" id="KW-0922">Interferon antiviral system evasion</keyword>
<keyword evidence="2 18" id="KW-0244">Early protein</keyword>
<reference evidence="20 21" key="1">
    <citation type="journal article" date="1999" name="Vaccine">
        <title>Intramuscular injection of plasmid DNA encoding cottontail rabbit papillomavirus E1, E2, E6 and E7 induces T cell-mediated but not humoral immune responses in rabbits.</title>
        <authorList>
            <person name="Han R."/>
            <person name="Reed C.A."/>
            <person name="Cladel N.M."/>
            <person name="Christensen N.D."/>
        </authorList>
    </citation>
    <scope>NUCLEOTIDE SEQUENCE [LARGE SCALE GENOMIC DNA]</scope>
    <source>
        <strain evidence="20">Hershey</strain>
    </source>
</reference>
<keyword evidence="10 18" id="KW-0805">Transcription regulation</keyword>
<keyword evidence="17 18" id="KW-1078">G1/S host cell cycle checkpoint dysregulation by virus</keyword>
<dbReference type="SUPFAM" id="SSF161234">
    <property type="entry name" value="E7 C-terminal domain-like"/>
    <property type="match status" value="1"/>
</dbReference>
<keyword evidence="6 18" id="KW-0479">Metal-binding</keyword>
<evidence type="ECO:0000256" key="14">
    <source>
        <dbReference type="ARBA" id="ARBA00023200"/>
    </source>
</evidence>
<evidence type="ECO:0000256" key="18">
    <source>
        <dbReference type="HAMAP-Rule" id="MF_04004"/>
    </source>
</evidence>
<evidence type="ECO:0000256" key="9">
    <source>
        <dbReference type="ARBA" id="ARBA00022833"/>
    </source>
</evidence>
<feature type="short sequence motif" description="LXCXE motif; interaction with host RB1 and TMEM173/STING" evidence="18">
    <location>
        <begin position="22"/>
        <end position="26"/>
    </location>
</feature>
<dbReference type="HAMAP" id="MF_04004">
    <property type="entry name" value="PPV_E7"/>
    <property type="match status" value="1"/>
</dbReference>
<dbReference type="Gene3D" id="3.30.160.330">
    <property type="match status" value="1"/>
</dbReference>
<dbReference type="EMBL" id="JF303889">
    <property type="protein sequence ID" value="AEG21065.1"/>
    <property type="molecule type" value="Genomic_DNA"/>
</dbReference>
<gene>
    <name evidence="18" type="primary">E7</name>
</gene>
<dbReference type="GO" id="GO:0039645">
    <property type="term" value="P:symbiont-mediated perturbation of host cell cycle G1/S transition checkpoint"/>
    <property type="evidence" value="ECO:0007669"/>
    <property type="project" value="UniProtKB-UniRule"/>
</dbReference>
<dbReference type="Pfam" id="PF00527">
    <property type="entry name" value="E7"/>
    <property type="match status" value="1"/>
</dbReference>
<keyword evidence="16 18" id="KW-0899">Viral immunoevasion</keyword>
<dbReference type="GO" id="GO:0030430">
    <property type="term" value="C:host cell cytoplasm"/>
    <property type="evidence" value="ECO:0007669"/>
    <property type="project" value="UniProtKB-SubCell"/>
</dbReference>
<keyword evidence="12 18" id="KW-0010">Activator</keyword>
<comment type="function">
    <text evidence="19">E7 protein has both transforming and trans-activating activities.</text>
</comment>
<comment type="subcellular location">
    <subcellularLocation>
        <location evidence="18">Host cytoplasm</location>
    </subcellularLocation>
    <subcellularLocation>
        <location evidence="18">Host nucleus</location>
    </subcellularLocation>
    <text evidence="18">Predominantly found in the host nucleus.</text>
</comment>
<evidence type="ECO:0000256" key="3">
    <source>
        <dbReference type="ARBA" id="ARBA00022562"/>
    </source>
</evidence>
<evidence type="ECO:0000256" key="16">
    <source>
        <dbReference type="ARBA" id="ARBA00023280"/>
    </source>
</evidence>
<keyword evidence="5 18" id="KW-1090">Inhibition of host innate immune response by virus</keyword>
<evidence type="ECO:0000313" key="20">
    <source>
        <dbReference type="EMBL" id="AEG21065.1"/>
    </source>
</evidence>
<dbReference type="GO" id="GO:0006351">
    <property type="term" value="P:DNA-templated transcription"/>
    <property type="evidence" value="ECO:0007669"/>
    <property type="project" value="UniProtKB-UniRule"/>
</dbReference>
<dbReference type="SMR" id="F6LNN2"/>
<dbReference type="GO" id="GO:0008270">
    <property type="term" value="F:zinc ion binding"/>
    <property type="evidence" value="ECO:0007669"/>
    <property type="project" value="UniProtKB-KW"/>
</dbReference>
<evidence type="ECO:0000256" key="12">
    <source>
        <dbReference type="ARBA" id="ARBA00023159"/>
    </source>
</evidence>
<keyword evidence="8 18" id="KW-1114">Inhibition of host interferon signaling pathway by virus</keyword>
<dbReference type="GO" id="GO:0052170">
    <property type="term" value="P:symbiont-mediated suppression of host innate immune response"/>
    <property type="evidence" value="ECO:0007669"/>
    <property type="project" value="UniProtKB-KW"/>
</dbReference>
<dbReference type="GO" id="GO:0042025">
    <property type="term" value="C:host cell nucleus"/>
    <property type="evidence" value="ECO:0007669"/>
    <property type="project" value="UniProtKB-SubCell"/>
</dbReference>
<reference evidence="20 21" key="2">
    <citation type="journal article" date="2013" name="Virology">
        <title>Synonymous codon changes in the oncogenes of the cottontail rabbit papillomavirus lead to increased oncogenicity and immunogenicity of the virus.</title>
        <authorList>
            <person name="Cladel N.M."/>
            <person name="Budgeon L.R."/>
            <person name="Hu J."/>
            <person name="Balogh K.K."/>
            <person name="Christensen N.D."/>
        </authorList>
    </citation>
    <scope>NUCLEOTIDE SEQUENCE [LARGE SCALE GENOMIC DNA]</scope>
    <source>
        <strain evidence="20">Hershey</strain>
    </source>
</reference>
<comment type="function">
    <text evidence="18">Plays a role in viral genome replication by driving entry of quiescent cells into the cell cycle. Stimulation of progression from G1 to S phase allows the virus to efficiently use the cellular DNA replicating machinery to achieve viral genome replication. E7 protein has both transforming and trans-activating activities. Induces the disassembly of the E2F1 transcription factor from RB1, with subsequent transcriptional activation of E2F1-regulated S-phase genes. Interferes with host histone deacetylation mediated by HDAC1 and HDAC2, leading to transcription activation. Plays also a role in the inhibition of both antiviral and antiproliferative functions of host interferon alpha. Interaction with host TMEM173/STING impairs the ability of TMEM173/STING to sense cytosolic DNA and promote the production of type I interferon (IFN-alpha and IFN-beta).</text>
</comment>
<keyword evidence="9 18" id="KW-0862">Zinc</keyword>
<evidence type="ECO:0000256" key="2">
    <source>
        <dbReference type="ARBA" id="ARBA00022518"/>
    </source>
</evidence>
<dbReference type="PIRSF" id="PIRSF003407">
    <property type="entry name" value="Papvi_E7"/>
    <property type="match status" value="1"/>
</dbReference>
<dbReference type="GO" id="GO:0003700">
    <property type="term" value="F:DNA-binding transcription factor activity"/>
    <property type="evidence" value="ECO:0007669"/>
    <property type="project" value="UniProtKB-UniRule"/>
</dbReference>
<comment type="similarity">
    <text evidence="18 19">Belongs to the papillomaviridae E7 protein family.</text>
</comment>
<evidence type="ECO:0000256" key="1">
    <source>
        <dbReference type="ARBA" id="ARBA00022504"/>
    </source>
</evidence>
<dbReference type="InterPro" id="IPR000148">
    <property type="entry name" value="Papilloma_E7"/>
</dbReference>
<proteinExistence type="inferred from homology"/>
<evidence type="ECO:0000313" key="21">
    <source>
        <dbReference type="Proteomes" id="UP000102836"/>
    </source>
</evidence>
<comment type="subunit">
    <text evidence="18">Homodimer. Homooligomer. Interacts with host RB1; this interaction induces dissociation of RB1-E2F1 complex thereby disrupting RB1 activity. Interacts with host EP300; this interaction represses EP300 transcriptional activity. Interacts with protein E2; this interaction inhibits E7 oncogenic activity. Interacts with host TMEM173/STING; this interaction impairs the ability of TMEM173/STING to sense cytosolic DNA and promote the production of type I interferon (IFN-alpha and IFN-beta).</text>
</comment>